<dbReference type="Gene3D" id="3.40.50.1000">
    <property type="entry name" value="HAD superfamily/HAD-like"/>
    <property type="match status" value="1"/>
</dbReference>
<dbReference type="InterPro" id="IPR023214">
    <property type="entry name" value="HAD_sf"/>
</dbReference>
<evidence type="ECO:0000313" key="2">
    <source>
        <dbReference type="EMBL" id="ADJ94005.1"/>
    </source>
</evidence>
<dbReference type="InterPro" id="IPR041492">
    <property type="entry name" value="HAD_2"/>
</dbReference>
<protein>
    <submittedName>
        <fullName evidence="2">Putative MarR family transcriptional regulator</fullName>
    </submittedName>
</protein>
<reference evidence="2" key="1">
    <citation type="journal article" date="2010" name="Environ. Microbiol.">
        <title>Identification of enzymes involved in anaerobic benzene degradation by a strictly anaerobic iron-reducing enrichment culture.</title>
        <authorList>
            <person name="Abu Laban N."/>
            <person name="Selesi D."/>
            <person name="Rattei T."/>
            <person name="Tischler P."/>
            <person name="Meckenstock R.U."/>
        </authorList>
    </citation>
    <scope>NUCLEOTIDE SEQUENCE</scope>
</reference>
<feature type="domain" description="HTH marR-type" evidence="1">
    <location>
        <begin position="182"/>
        <end position="314"/>
    </location>
</feature>
<dbReference type="InterPro" id="IPR036388">
    <property type="entry name" value="WH-like_DNA-bd_sf"/>
</dbReference>
<dbReference type="SUPFAM" id="SSF56784">
    <property type="entry name" value="HAD-like"/>
    <property type="match status" value="1"/>
</dbReference>
<dbReference type="EMBL" id="GU357995">
    <property type="protein sequence ID" value="ADJ94005.1"/>
    <property type="molecule type" value="Genomic_DNA"/>
</dbReference>
<dbReference type="InterPro" id="IPR039422">
    <property type="entry name" value="MarR/SlyA-like"/>
</dbReference>
<name>D8WWQ1_9FIRM</name>
<dbReference type="InterPro" id="IPR036412">
    <property type="entry name" value="HAD-like_sf"/>
</dbReference>
<sequence length="337" mass="38319">MDSQKQSLRAVIFNPEGVLFTTRENSNPLSEEIQEEQQLISHSKIDIKPGAVENMVLLNQMGFKIGLLFLSHHRDFELALVHLGLISKNLFLVSDNKNYYQKSHKLVFLIKECLQKMEVKTNETLYVGSTTDDYWAGHIIGMETLAIGTGLNNQNLPQPANIFPEIHDLINFIYELEKSQRTLFLTESIYKSFRGLSSKFSGFSERYGIPPAQMAAMQKLRKKDGVAISELAKEMGLLLSSISGLVNRMIKQGLIIKKKDERDSRVSKIYLTEKGWEIIGKLSSFSLEIENYFENYVDKEDLLCLSKILQKITGVLDTKPYFNSESATLTGSWETNT</sequence>
<dbReference type="InterPro" id="IPR000835">
    <property type="entry name" value="HTH_MarR-typ"/>
</dbReference>
<evidence type="ECO:0000259" key="1">
    <source>
        <dbReference type="PROSITE" id="PS50995"/>
    </source>
</evidence>
<dbReference type="GO" id="GO:0003700">
    <property type="term" value="F:DNA-binding transcription factor activity"/>
    <property type="evidence" value="ECO:0007669"/>
    <property type="project" value="InterPro"/>
</dbReference>
<dbReference type="SUPFAM" id="SSF46785">
    <property type="entry name" value="Winged helix' DNA-binding domain"/>
    <property type="match status" value="1"/>
</dbReference>
<dbReference type="Pfam" id="PF01047">
    <property type="entry name" value="MarR"/>
    <property type="match status" value="1"/>
</dbReference>
<dbReference type="AlphaFoldDB" id="D8WWQ1"/>
<feature type="non-terminal residue" evidence="2">
    <location>
        <position position="337"/>
    </location>
</feature>
<proteinExistence type="predicted"/>
<dbReference type="GO" id="GO:0006950">
    <property type="term" value="P:response to stress"/>
    <property type="evidence" value="ECO:0007669"/>
    <property type="project" value="TreeGrafter"/>
</dbReference>
<accession>D8WWQ1</accession>
<dbReference type="PANTHER" id="PTHR33164:SF89">
    <property type="entry name" value="MARR FAMILY REGULATORY PROTEIN"/>
    <property type="match status" value="1"/>
</dbReference>
<dbReference type="CDD" id="cd01427">
    <property type="entry name" value="HAD_like"/>
    <property type="match status" value="1"/>
</dbReference>
<organism evidence="2">
    <name type="scientific">Clostridia bacterium enrichment culture clone BF</name>
    <dbReference type="NCBI Taxonomy" id="857391"/>
    <lineage>
        <taxon>Bacteria</taxon>
        <taxon>Bacillati</taxon>
        <taxon>Bacillota</taxon>
        <taxon>Clostridia</taxon>
        <taxon>environmental samples</taxon>
    </lineage>
</organism>
<dbReference type="PROSITE" id="PS50995">
    <property type="entry name" value="HTH_MARR_2"/>
    <property type="match status" value="1"/>
</dbReference>
<dbReference type="PANTHER" id="PTHR33164">
    <property type="entry name" value="TRANSCRIPTIONAL REGULATOR, MARR FAMILY"/>
    <property type="match status" value="1"/>
</dbReference>
<dbReference type="InterPro" id="IPR036390">
    <property type="entry name" value="WH_DNA-bd_sf"/>
</dbReference>
<dbReference type="Gene3D" id="1.10.10.10">
    <property type="entry name" value="Winged helix-like DNA-binding domain superfamily/Winged helix DNA-binding domain"/>
    <property type="match status" value="1"/>
</dbReference>
<dbReference type="Pfam" id="PF13419">
    <property type="entry name" value="HAD_2"/>
    <property type="match status" value="1"/>
</dbReference>
<dbReference type="SMART" id="SM00347">
    <property type="entry name" value="HTH_MARR"/>
    <property type="match status" value="1"/>
</dbReference>